<organism evidence="1 2">
    <name type="scientific">Streptomyces hokutonensis</name>
    <dbReference type="NCBI Taxonomy" id="1306990"/>
    <lineage>
        <taxon>Bacteria</taxon>
        <taxon>Bacillati</taxon>
        <taxon>Actinomycetota</taxon>
        <taxon>Actinomycetes</taxon>
        <taxon>Kitasatosporales</taxon>
        <taxon>Streptomycetaceae</taxon>
        <taxon>Streptomyces</taxon>
    </lineage>
</organism>
<gene>
    <name evidence="1" type="ORF">ACFYNQ_20185</name>
</gene>
<sequence length="513" mass="56374">MSDHQHTGPSGPMIILIGGPMTVDDGSSLDSRQPVDQDPTSHVTQVSLATSLLWWLTASSLVGRLLDSAGDSAFALLVGRRSVVELRHDGSLRRTGLRAVLPGGTTELELIRTSLDEPLPDSYTEAHTLESWDGTVMGTVGFKTAAPSRRWRFLKGNEFYLDKAGERIGAAVLIDTSESLTHDGDLLPERYAAFEQRRLMKSNSIIVMPHTHRSESLVRGYLAWVRGGRPAAEKISAPITAWDPTAPPDPVHYTCPLPIEAQFGVTGLVQDAEWRDPSDLEAARVLLQARYDLKIGIWDLVGNPTLRNTLLSSAPLAPAPTQAAPIPVGAAQRAQKSIAAKAAEKAEAEHSLDQIAASFRRLKALGWKRPAEGHGIMHLPLTDNYPQWPGDDPCPLVQLTFEISKRQATVSTFTILYNQVDITQYVADRHEAFESIAAPDHFPLPLDKSSHLILWRAPGGWADNVDWVDRAAALSERTLHWRAALQELCNQCRHAHAKKFQRAQRPSHASEPT</sequence>
<name>A0ABW6M409_9ACTN</name>
<evidence type="ECO:0000313" key="1">
    <source>
        <dbReference type="EMBL" id="MFE9600874.1"/>
    </source>
</evidence>
<dbReference type="EMBL" id="JBIAHM010000007">
    <property type="protein sequence ID" value="MFE9600874.1"/>
    <property type="molecule type" value="Genomic_DNA"/>
</dbReference>
<accession>A0ABW6M409</accession>
<reference evidence="1 2" key="1">
    <citation type="submission" date="2024-10" db="EMBL/GenBank/DDBJ databases">
        <title>The Natural Products Discovery Center: Release of the First 8490 Sequenced Strains for Exploring Actinobacteria Biosynthetic Diversity.</title>
        <authorList>
            <person name="Kalkreuter E."/>
            <person name="Kautsar S.A."/>
            <person name="Yang D."/>
            <person name="Bader C.D."/>
            <person name="Teijaro C.N."/>
            <person name="Fluegel L."/>
            <person name="Davis C.M."/>
            <person name="Simpson J.R."/>
            <person name="Lauterbach L."/>
            <person name="Steele A.D."/>
            <person name="Gui C."/>
            <person name="Meng S."/>
            <person name="Li G."/>
            <person name="Viehrig K."/>
            <person name="Ye F."/>
            <person name="Su P."/>
            <person name="Kiefer A.F."/>
            <person name="Nichols A."/>
            <person name="Cepeda A.J."/>
            <person name="Yan W."/>
            <person name="Fan B."/>
            <person name="Jiang Y."/>
            <person name="Adhikari A."/>
            <person name="Zheng C.-J."/>
            <person name="Schuster L."/>
            <person name="Cowan T.M."/>
            <person name="Smanski M.J."/>
            <person name="Chevrette M.G."/>
            <person name="De Carvalho L.P.S."/>
            <person name="Shen B."/>
        </authorList>
    </citation>
    <scope>NUCLEOTIDE SEQUENCE [LARGE SCALE GENOMIC DNA]</scope>
    <source>
        <strain evidence="1 2">NPDC006488</strain>
    </source>
</reference>
<evidence type="ECO:0000313" key="2">
    <source>
        <dbReference type="Proteomes" id="UP001601303"/>
    </source>
</evidence>
<comment type="caution">
    <text evidence="1">The sequence shown here is derived from an EMBL/GenBank/DDBJ whole genome shotgun (WGS) entry which is preliminary data.</text>
</comment>
<protein>
    <submittedName>
        <fullName evidence="1">Uncharacterized protein</fullName>
    </submittedName>
</protein>
<dbReference type="RefSeq" id="WP_388107684.1">
    <property type="nucleotide sequence ID" value="NZ_JBIAHM010000007.1"/>
</dbReference>
<keyword evidence="2" id="KW-1185">Reference proteome</keyword>
<dbReference type="Proteomes" id="UP001601303">
    <property type="component" value="Unassembled WGS sequence"/>
</dbReference>
<proteinExistence type="predicted"/>